<sequence>MATNNHHPSSGPYGHCKHMVSRHACRQKPCMHKIKIGKFQKRKKKN</sequence>
<proteinExistence type="predicted"/>
<organism evidence="1 2">
    <name type="scientific">Rattus norvegicus</name>
    <name type="common">Rat</name>
    <dbReference type="NCBI Taxonomy" id="10116"/>
    <lineage>
        <taxon>Eukaryota</taxon>
        <taxon>Metazoa</taxon>
        <taxon>Chordata</taxon>
        <taxon>Craniata</taxon>
        <taxon>Vertebrata</taxon>
        <taxon>Euteleostomi</taxon>
        <taxon>Mammalia</taxon>
        <taxon>Eutheria</taxon>
        <taxon>Euarchontoglires</taxon>
        <taxon>Glires</taxon>
        <taxon>Rodentia</taxon>
        <taxon>Myomorpha</taxon>
        <taxon>Muroidea</taxon>
        <taxon>Muridae</taxon>
        <taxon>Murinae</taxon>
        <taxon>Rattus</taxon>
    </lineage>
</organism>
<name>A6KLJ1_RAT</name>
<dbReference type="AlphaFoldDB" id="A6KLJ1"/>
<gene>
    <name evidence="1 3" type="primary">Slc17a1</name>
    <name evidence="1" type="ORF">rCG_45180</name>
</gene>
<evidence type="ECO:0000313" key="3">
    <source>
        <dbReference type="RGD" id="620099"/>
    </source>
</evidence>
<feature type="non-terminal residue" evidence="1">
    <location>
        <position position="46"/>
    </location>
</feature>
<evidence type="ECO:0000313" key="1">
    <source>
        <dbReference type="EMBL" id="EDL86553.1"/>
    </source>
</evidence>
<dbReference type="Proteomes" id="UP000234681">
    <property type="component" value="Chromosome 17"/>
</dbReference>
<protein>
    <submittedName>
        <fullName evidence="1">Solute carrier family 17 (Sodium phosphate), member 1, isoform CRA_e</fullName>
    </submittedName>
</protein>
<accession>A6KLJ1</accession>
<reference evidence="2" key="1">
    <citation type="submission" date="2005-09" db="EMBL/GenBank/DDBJ databases">
        <authorList>
            <person name="Mural R.J."/>
            <person name="Li P.W."/>
            <person name="Adams M.D."/>
            <person name="Amanatides P.G."/>
            <person name="Baden-Tillson H."/>
            <person name="Barnstead M."/>
            <person name="Chin S.H."/>
            <person name="Dew I."/>
            <person name="Evans C.A."/>
            <person name="Ferriera S."/>
            <person name="Flanigan M."/>
            <person name="Fosler C."/>
            <person name="Glodek A."/>
            <person name="Gu Z."/>
            <person name="Holt R.A."/>
            <person name="Jennings D."/>
            <person name="Kraft C.L."/>
            <person name="Lu F."/>
            <person name="Nguyen T."/>
            <person name="Nusskern D.R."/>
            <person name="Pfannkoch C.M."/>
            <person name="Sitter C."/>
            <person name="Sutton G.G."/>
            <person name="Venter J.C."/>
            <person name="Wang Z."/>
            <person name="Woodage T."/>
            <person name="Zheng X.H."/>
            <person name="Zhong F."/>
        </authorList>
    </citation>
    <scope>NUCLEOTIDE SEQUENCE [LARGE SCALE GENOMIC DNA]</scope>
    <source>
        <strain>BN</strain>
        <strain evidence="2">Sprague-Dawley</strain>
    </source>
</reference>
<dbReference type="RGD" id="620099">
    <property type="gene designation" value="Slc17a1"/>
</dbReference>
<evidence type="ECO:0000313" key="2">
    <source>
        <dbReference type="Proteomes" id="UP000234681"/>
    </source>
</evidence>
<dbReference type="EMBL" id="CH474064">
    <property type="protein sequence ID" value="EDL86553.1"/>
    <property type="molecule type" value="Genomic_DNA"/>
</dbReference>